<sequence length="61" mass="6820">MLEKAKRQCAGAVIFSVIALIVAIFSITGNGTTWKLSAVITILLIWVSYTGIRYFKMRKVK</sequence>
<evidence type="ECO:0000313" key="2">
    <source>
        <dbReference type="EMBL" id="MDB6262641.1"/>
    </source>
</evidence>
<organism evidence="2 3">
    <name type="scientific">Lactobacillus amylovorus</name>
    <dbReference type="NCBI Taxonomy" id="1604"/>
    <lineage>
        <taxon>Bacteria</taxon>
        <taxon>Bacillati</taxon>
        <taxon>Bacillota</taxon>
        <taxon>Bacilli</taxon>
        <taxon>Lactobacillales</taxon>
        <taxon>Lactobacillaceae</taxon>
        <taxon>Lactobacillus</taxon>
    </lineage>
</organism>
<dbReference type="EMBL" id="JAOTGU010000014">
    <property type="protein sequence ID" value="MDB6262641.1"/>
    <property type="molecule type" value="Genomic_DNA"/>
</dbReference>
<name>A0A9X3WA34_LACAM</name>
<feature type="transmembrane region" description="Helical" evidence="1">
    <location>
        <begin position="9"/>
        <end position="28"/>
    </location>
</feature>
<dbReference type="AlphaFoldDB" id="A0A9X3WA34"/>
<dbReference type="Proteomes" id="UP001143700">
    <property type="component" value="Unassembled WGS sequence"/>
</dbReference>
<dbReference type="RefSeq" id="WP_013438660.1">
    <property type="nucleotide sequence ID" value="NZ_JAOTGT010000016.1"/>
</dbReference>
<proteinExistence type="predicted"/>
<dbReference type="GeneID" id="66524491"/>
<protein>
    <submittedName>
        <fullName evidence="2">Uncharacterized protein</fullName>
    </submittedName>
</protein>
<evidence type="ECO:0000256" key="1">
    <source>
        <dbReference type="SAM" id="Phobius"/>
    </source>
</evidence>
<reference evidence="2" key="2">
    <citation type="submission" date="2022-10" db="EMBL/GenBank/DDBJ databases">
        <authorList>
            <person name="Kostovova I."/>
            <person name="Moravkova M."/>
            <person name="Pechar R."/>
        </authorList>
    </citation>
    <scope>NUCLEOTIDE SEQUENCE</scope>
    <source>
        <strain evidence="2">M356A</strain>
    </source>
</reference>
<keyword evidence="1" id="KW-0812">Transmembrane</keyword>
<feature type="transmembrane region" description="Helical" evidence="1">
    <location>
        <begin position="34"/>
        <end position="55"/>
    </location>
</feature>
<keyword evidence="1" id="KW-1133">Transmembrane helix</keyword>
<keyword evidence="1" id="KW-0472">Membrane</keyword>
<comment type="caution">
    <text evidence="2">The sequence shown here is derived from an EMBL/GenBank/DDBJ whole genome shotgun (WGS) entry which is preliminary data.</text>
</comment>
<gene>
    <name evidence="2" type="ORF">ODV15_08785</name>
</gene>
<reference evidence="2" key="1">
    <citation type="journal article" date="2022" name="Microorganisms">
        <title>Antibiotic Susceptibility, Resistance Gene Determinants and Corresponding Genomic Regions in Lactobacillus amylovorus Isolates Derived from Wild Boars and Domestic Pigs.</title>
        <authorList>
            <person name="Moravkova M."/>
            <person name="Kostovova I."/>
            <person name="Kavanova K."/>
            <person name="Pechar R."/>
            <person name="Stanek S."/>
            <person name="Brychta A."/>
            <person name="Zeman M."/>
            <person name="Kubasova T."/>
        </authorList>
    </citation>
    <scope>NUCLEOTIDE SEQUENCE</scope>
    <source>
        <strain evidence="2">M356A</strain>
    </source>
</reference>
<evidence type="ECO:0000313" key="3">
    <source>
        <dbReference type="Proteomes" id="UP001143700"/>
    </source>
</evidence>
<accession>A0A9X3WA34</accession>